<evidence type="ECO:0000256" key="4">
    <source>
        <dbReference type="ARBA" id="ARBA00022741"/>
    </source>
</evidence>
<dbReference type="InterPro" id="IPR009080">
    <property type="entry name" value="tRNAsynth_Ia_anticodon-bd"/>
</dbReference>
<evidence type="ECO:0000259" key="12">
    <source>
        <dbReference type="Pfam" id="PF08264"/>
    </source>
</evidence>
<reference evidence="13 14" key="1">
    <citation type="journal article" date="2015" name="Nature">
        <title>rRNA introns, odd ribosomes, and small enigmatic genomes across a large radiation of phyla.</title>
        <authorList>
            <person name="Brown C.T."/>
            <person name="Hug L.A."/>
            <person name="Thomas B.C."/>
            <person name="Sharon I."/>
            <person name="Castelle C.J."/>
            <person name="Singh A."/>
            <person name="Wilkins M.J."/>
            <person name="Williams K.H."/>
            <person name="Banfield J.F."/>
        </authorList>
    </citation>
    <scope>NUCLEOTIDE SEQUENCE [LARGE SCALE GENOMIC DNA]</scope>
</reference>
<dbReference type="CDD" id="cd07962">
    <property type="entry name" value="Anticodon_Ia_Val"/>
    <property type="match status" value="1"/>
</dbReference>
<name>A0A0G0PZV9_UNCC2</name>
<dbReference type="InterPro" id="IPR001412">
    <property type="entry name" value="aa-tRNA-synth_I_CS"/>
</dbReference>
<dbReference type="InterPro" id="IPR014729">
    <property type="entry name" value="Rossmann-like_a/b/a_fold"/>
</dbReference>
<dbReference type="EMBL" id="LBVV01000005">
    <property type="protein sequence ID" value="KKQ94991.1"/>
    <property type="molecule type" value="Genomic_DNA"/>
</dbReference>
<sequence>MAELEKRFDLAQEQKIYEEWEKGGYFKPEINNDKDKGEYCIIMPPPNANGNLHLGHALMVAVEDILIRYNRMLGKKTLWLPGADHAGFETWVVFEKVLQKQGKSKFDFDRDDLYKQIWDFTQNNKEVMVSQLKSLGSSCDWSREKFTLDKDIVKTVYKIFKKMHDEGLIYRGNRIVNWDPYHQTGFSDLEINHVERKTNLTYIRYPIKGREDFITVATTRPETMLGDTAVAVNPNDIRYKNLIGEIAVLPILNREIPIIADEAVEMGFGTGAVKITPAHDNLDFEIGERHNLPAIQVIDKFAKMTAEAGNDFEGLKVKEARTKVLDKLEELKLIEKVEEITHNASVCYKCGRDIEPLITEQWFIRVKDLAKSAIEAVENGDTKFVTARYEKIFFNWMENLKDWNISRQIVWGIRIPAWFCECGEIMVTDGEVPKKCPKCGSPKLTQDPDTFDTWFSSAQWPYATLGYPDGKDYQDFYPTDVMETAWDILIFWVARMIMMGIYTTGKEPFKTVYIHGLIRDKKGAKMSKSKGNVVNPMDLIEKYGSDALRLSLIMGNAPGNDLNFMEEKIIGSRNFVTKLWNIARFIQMNTEEVNNVSHETFTIADNWINSELNSTLKLVTKNIDTYNLNLAIEELYDFVWSKFAAIYIESAKFYLNNGINKDNVSFTLRSVFRHVIKALHPFMPFVTEEIWQNLKLSDKMLIVEDWPNNNQVETNEAAIKKFNGVIAVISDIRNKNMDPSDSYTIDNSEFSEEEINLIMSQVKIREIKH</sequence>
<dbReference type="Gene3D" id="1.10.730.10">
    <property type="entry name" value="Isoleucyl-tRNA Synthetase, Domain 1"/>
    <property type="match status" value="1"/>
</dbReference>
<organism evidence="13 14">
    <name type="scientific">candidate division CPR2 bacterium GW2011_GWC2_39_10</name>
    <dbReference type="NCBI Taxonomy" id="1618345"/>
    <lineage>
        <taxon>Bacteria</taxon>
        <taxon>Bacteria division CPR2</taxon>
    </lineage>
</organism>
<evidence type="ECO:0000256" key="9">
    <source>
        <dbReference type="NCBIfam" id="TIGR00422"/>
    </source>
</evidence>
<comment type="catalytic activity">
    <reaction evidence="8">
        <text>tRNA(Val) + L-valine + ATP = L-valyl-tRNA(Val) + AMP + diphosphate</text>
        <dbReference type="Rhea" id="RHEA:10704"/>
        <dbReference type="Rhea" id="RHEA-COMP:9672"/>
        <dbReference type="Rhea" id="RHEA-COMP:9708"/>
        <dbReference type="ChEBI" id="CHEBI:30616"/>
        <dbReference type="ChEBI" id="CHEBI:33019"/>
        <dbReference type="ChEBI" id="CHEBI:57762"/>
        <dbReference type="ChEBI" id="CHEBI:78442"/>
        <dbReference type="ChEBI" id="CHEBI:78537"/>
        <dbReference type="ChEBI" id="CHEBI:456215"/>
        <dbReference type="EC" id="6.1.1.9"/>
    </reaction>
</comment>
<dbReference type="EC" id="6.1.1.9" evidence="1 9"/>
<feature type="domain" description="Methionyl/Valyl/Leucyl/Isoleucyl-tRNA synthetase anticodon-binding" evidence="12">
    <location>
        <begin position="605"/>
        <end position="736"/>
    </location>
</feature>
<evidence type="ECO:0000313" key="14">
    <source>
        <dbReference type="Proteomes" id="UP000034207"/>
    </source>
</evidence>
<comment type="caution">
    <text evidence="13">The sequence shown here is derived from an EMBL/GenBank/DDBJ whole genome shotgun (WGS) entry which is preliminary data.</text>
</comment>
<dbReference type="PANTHER" id="PTHR11946">
    <property type="entry name" value="VALYL-TRNA SYNTHETASES"/>
    <property type="match status" value="1"/>
</dbReference>
<dbReference type="CDD" id="cd00817">
    <property type="entry name" value="ValRS_core"/>
    <property type="match status" value="1"/>
</dbReference>
<protein>
    <recommendedName>
        <fullName evidence="1 9">Valine--tRNA ligase</fullName>
        <ecNumber evidence="1 9">6.1.1.9</ecNumber>
    </recommendedName>
</protein>
<dbReference type="InterPro" id="IPR002303">
    <property type="entry name" value="Valyl-tRNA_ligase"/>
</dbReference>
<keyword evidence="5 10" id="KW-0067">ATP-binding</keyword>
<dbReference type="PROSITE" id="PS00178">
    <property type="entry name" value="AA_TRNA_LIGASE_I"/>
    <property type="match status" value="1"/>
</dbReference>
<dbReference type="InterPro" id="IPR033705">
    <property type="entry name" value="Anticodon_Ia_Val"/>
</dbReference>
<dbReference type="SUPFAM" id="SSF50677">
    <property type="entry name" value="ValRS/IleRS/LeuRS editing domain"/>
    <property type="match status" value="1"/>
</dbReference>
<evidence type="ECO:0000256" key="10">
    <source>
        <dbReference type="RuleBase" id="RU363035"/>
    </source>
</evidence>
<dbReference type="Gene3D" id="2.170.220.10">
    <property type="match status" value="1"/>
</dbReference>
<dbReference type="GO" id="GO:0006438">
    <property type="term" value="P:valyl-tRNA aminoacylation"/>
    <property type="evidence" value="ECO:0007669"/>
    <property type="project" value="UniProtKB-UniRule"/>
</dbReference>
<dbReference type="InterPro" id="IPR013155">
    <property type="entry name" value="M/V/L/I-tRNA-synth_anticd-bd"/>
</dbReference>
<keyword evidence="7 10" id="KW-0030">Aminoacyl-tRNA synthetase</keyword>
<keyword evidence="4 10" id="KW-0547">Nucleotide-binding</keyword>
<dbReference type="GO" id="GO:0002161">
    <property type="term" value="F:aminoacyl-tRNA deacylase activity"/>
    <property type="evidence" value="ECO:0007669"/>
    <property type="project" value="InterPro"/>
</dbReference>
<dbReference type="PATRIC" id="fig|1618345.3.peg.248"/>
<keyword evidence="3 10" id="KW-0436">Ligase</keyword>
<evidence type="ECO:0000256" key="1">
    <source>
        <dbReference type="ARBA" id="ARBA00013169"/>
    </source>
</evidence>
<evidence type="ECO:0000313" key="13">
    <source>
        <dbReference type="EMBL" id="KKQ94991.1"/>
    </source>
</evidence>
<evidence type="ECO:0000256" key="3">
    <source>
        <dbReference type="ARBA" id="ARBA00022598"/>
    </source>
</evidence>
<gene>
    <name evidence="13" type="ORF">UT18_C0005G0001</name>
</gene>
<evidence type="ECO:0000256" key="8">
    <source>
        <dbReference type="ARBA" id="ARBA00047552"/>
    </source>
</evidence>
<evidence type="ECO:0000256" key="6">
    <source>
        <dbReference type="ARBA" id="ARBA00022917"/>
    </source>
</evidence>
<dbReference type="PANTHER" id="PTHR11946:SF93">
    <property type="entry name" value="VALINE--TRNA LIGASE, CHLOROPLASTIC_MITOCHONDRIAL 2"/>
    <property type="match status" value="1"/>
</dbReference>
<dbReference type="GO" id="GO:0004832">
    <property type="term" value="F:valine-tRNA ligase activity"/>
    <property type="evidence" value="ECO:0007669"/>
    <property type="project" value="UniProtKB-UniRule"/>
</dbReference>
<evidence type="ECO:0000256" key="2">
    <source>
        <dbReference type="ARBA" id="ARBA00022490"/>
    </source>
</evidence>
<dbReference type="Gene3D" id="3.40.50.620">
    <property type="entry name" value="HUPs"/>
    <property type="match status" value="2"/>
</dbReference>
<dbReference type="PRINTS" id="PR00986">
    <property type="entry name" value="TRNASYNTHVAL"/>
</dbReference>
<dbReference type="Proteomes" id="UP000034207">
    <property type="component" value="Unassembled WGS sequence"/>
</dbReference>
<keyword evidence="2" id="KW-0963">Cytoplasm</keyword>
<dbReference type="InterPro" id="IPR009008">
    <property type="entry name" value="Val/Leu/Ile-tRNA-synth_edit"/>
</dbReference>
<evidence type="ECO:0000256" key="7">
    <source>
        <dbReference type="ARBA" id="ARBA00023146"/>
    </source>
</evidence>
<proteinExistence type="inferred from homology"/>
<feature type="domain" description="Aminoacyl-tRNA synthetase class Ia" evidence="11">
    <location>
        <begin position="15"/>
        <end position="564"/>
    </location>
</feature>
<dbReference type="STRING" id="1618345.UT18_C0005G0001"/>
<dbReference type="Pfam" id="PF00133">
    <property type="entry name" value="tRNA-synt_1"/>
    <property type="match status" value="1"/>
</dbReference>
<dbReference type="InterPro" id="IPR002300">
    <property type="entry name" value="aa-tRNA-synth_Ia"/>
</dbReference>
<dbReference type="GO" id="GO:0005829">
    <property type="term" value="C:cytosol"/>
    <property type="evidence" value="ECO:0007669"/>
    <property type="project" value="TreeGrafter"/>
</dbReference>
<accession>A0A0G0PZV9</accession>
<dbReference type="GO" id="GO:0005524">
    <property type="term" value="F:ATP binding"/>
    <property type="evidence" value="ECO:0007669"/>
    <property type="project" value="UniProtKB-KW"/>
</dbReference>
<evidence type="ECO:0000259" key="11">
    <source>
        <dbReference type="Pfam" id="PF00133"/>
    </source>
</evidence>
<dbReference type="Pfam" id="PF08264">
    <property type="entry name" value="Anticodon_1"/>
    <property type="match status" value="1"/>
</dbReference>
<dbReference type="AlphaFoldDB" id="A0A0G0PZV9"/>
<dbReference type="NCBIfam" id="TIGR00422">
    <property type="entry name" value="valS"/>
    <property type="match status" value="1"/>
</dbReference>
<keyword evidence="6 10" id="KW-0648">Protein biosynthesis</keyword>
<comment type="similarity">
    <text evidence="10">Belongs to the class-I aminoacyl-tRNA synthetase family.</text>
</comment>
<evidence type="ECO:0000256" key="5">
    <source>
        <dbReference type="ARBA" id="ARBA00022840"/>
    </source>
</evidence>
<dbReference type="SUPFAM" id="SSF47323">
    <property type="entry name" value="Anticodon-binding domain of a subclass of class I aminoacyl-tRNA synthetases"/>
    <property type="match status" value="1"/>
</dbReference>
<dbReference type="SUPFAM" id="SSF52374">
    <property type="entry name" value="Nucleotidylyl transferase"/>
    <property type="match status" value="1"/>
</dbReference>
<dbReference type="NCBIfam" id="NF004349">
    <property type="entry name" value="PRK05729.1"/>
    <property type="match status" value="1"/>
</dbReference>
<dbReference type="Gene3D" id="3.90.740.10">
    <property type="entry name" value="Valyl/Leucyl/Isoleucyl-tRNA synthetase, editing domain"/>
    <property type="match status" value="1"/>
</dbReference>